<dbReference type="SUPFAM" id="SSF64268">
    <property type="entry name" value="PX domain"/>
    <property type="match status" value="1"/>
</dbReference>
<gene>
    <name evidence="6" type="ORF">EDB92DRAFT_1849434</name>
</gene>
<dbReference type="InterPro" id="IPR036871">
    <property type="entry name" value="PX_dom_sf"/>
</dbReference>
<feature type="domain" description="PX" evidence="5">
    <location>
        <begin position="302"/>
        <end position="434"/>
    </location>
</feature>
<name>A0AAD4Q9I5_9AGAM</name>
<dbReference type="GO" id="GO:0016197">
    <property type="term" value="P:endosomal transport"/>
    <property type="evidence" value="ECO:0007669"/>
    <property type="project" value="TreeGrafter"/>
</dbReference>
<reference evidence="6" key="1">
    <citation type="submission" date="2022-01" db="EMBL/GenBank/DDBJ databases">
        <title>Comparative genomics reveals a dynamic genome evolution in the ectomycorrhizal milk-cap (Lactarius) mushrooms.</title>
        <authorList>
            <consortium name="DOE Joint Genome Institute"/>
            <person name="Lebreton A."/>
            <person name="Tang N."/>
            <person name="Kuo A."/>
            <person name="LaButti K."/>
            <person name="Drula E."/>
            <person name="Barry K."/>
            <person name="Clum A."/>
            <person name="Lipzen A."/>
            <person name="Mousain D."/>
            <person name="Ng V."/>
            <person name="Wang R."/>
            <person name="Wang X."/>
            <person name="Dai Y."/>
            <person name="Henrissat B."/>
            <person name="Grigoriev I.V."/>
            <person name="Guerin-Laguette A."/>
            <person name="Yu F."/>
            <person name="Martin F.M."/>
        </authorList>
    </citation>
    <scope>NUCLEOTIDE SEQUENCE</scope>
    <source>
        <strain evidence="6">QP</strain>
    </source>
</reference>
<dbReference type="PANTHER" id="PTHR45827:SF1">
    <property type="entry name" value="SORTING NEXIN"/>
    <property type="match status" value="1"/>
</dbReference>
<dbReference type="GO" id="GO:0097320">
    <property type="term" value="P:plasma membrane tubulation"/>
    <property type="evidence" value="ECO:0007669"/>
    <property type="project" value="TreeGrafter"/>
</dbReference>
<dbReference type="Proteomes" id="UP001201163">
    <property type="component" value="Unassembled WGS sequence"/>
</dbReference>
<dbReference type="InterPro" id="IPR001683">
    <property type="entry name" value="PX_dom"/>
</dbReference>
<protein>
    <recommendedName>
        <fullName evidence="8">PX-domain-containing protein</fullName>
    </recommendedName>
</protein>
<feature type="region of interest" description="Disordered" evidence="3">
    <location>
        <begin position="251"/>
        <end position="284"/>
    </location>
</feature>
<keyword evidence="7" id="KW-1185">Reference proteome</keyword>
<dbReference type="InterPro" id="IPR036028">
    <property type="entry name" value="SH3-like_dom_sf"/>
</dbReference>
<dbReference type="GO" id="GO:0031410">
    <property type="term" value="C:cytoplasmic vesicle"/>
    <property type="evidence" value="ECO:0007669"/>
    <property type="project" value="TreeGrafter"/>
</dbReference>
<dbReference type="Gene3D" id="1.20.1270.60">
    <property type="entry name" value="Arfaptin homology (AH) domain/BAR domain"/>
    <property type="match status" value="1"/>
</dbReference>
<dbReference type="InterPro" id="IPR027267">
    <property type="entry name" value="AH/BAR_dom_sf"/>
</dbReference>
<dbReference type="GO" id="GO:0005886">
    <property type="term" value="C:plasma membrane"/>
    <property type="evidence" value="ECO:0007669"/>
    <property type="project" value="TreeGrafter"/>
</dbReference>
<dbReference type="PROSITE" id="PS50195">
    <property type="entry name" value="PX"/>
    <property type="match status" value="1"/>
</dbReference>
<dbReference type="SUPFAM" id="SSF50044">
    <property type="entry name" value="SH3-domain"/>
    <property type="match status" value="1"/>
</dbReference>
<dbReference type="Pfam" id="PF10456">
    <property type="entry name" value="BAR_3_WASP_bdg"/>
    <property type="match status" value="1"/>
</dbReference>
<dbReference type="InterPro" id="IPR001452">
    <property type="entry name" value="SH3_domain"/>
</dbReference>
<dbReference type="SMART" id="SM00326">
    <property type="entry name" value="SH3"/>
    <property type="match status" value="1"/>
</dbReference>
<evidence type="ECO:0000256" key="1">
    <source>
        <dbReference type="ARBA" id="ARBA00022443"/>
    </source>
</evidence>
<accession>A0AAD4Q9I5</accession>
<proteinExistence type="predicted"/>
<organism evidence="6 7">
    <name type="scientific">Lactarius akahatsu</name>
    <dbReference type="NCBI Taxonomy" id="416441"/>
    <lineage>
        <taxon>Eukaryota</taxon>
        <taxon>Fungi</taxon>
        <taxon>Dikarya</taxon>
        <taxon>Basidiomycota</taxon>
        <taxon>Agaricomycotina</taxon>
        <taxon>Agaricomycetes</taxon>
        <taxon>Russulales</taxon>
        <taxon>Russulaceae</taxon>
        <taxon>Lactarius</taxon>
    </lineage>
</organism>
<evidence type="ECO:0000256" key="2">
    <source>
        <dbReference type="PROSITE-ProRule" id="PRU00192"/>
    </source>
</evidence>
<evidence type="ECO:0000259" key="5">
    <source>
        <dbReference type="PROSITE" id="PS50195"/>
    </source>
</evidence>
<evidence type="ECO:0008006" key="8">
    <source>
        <dbReference type="Google" id="ProtNLM"/>
    </source>
</evidence>
<dbReference type="InterPro" id="IPR019497">
    <property type="entry name" value="Sorting_nexin_WASP-bd-dom"/>
</dbReference>
<feature type="region of interest" description="Disordered" evidence="3">
    <location>
        <begin position="166"/>
        <end position="198"/>
    </location>
</feature>
<dbReference type="Pfam" id="PF14604">
    <property type="entry name" value="SH3_9"/>
    <property type="match status" value="1"/>
</dbReference>
<feature type="domain" description="SH3" evidence="4">
    <location>
        <begin position="90"/>
        <end position="152"/>
    </location>
</feature>
<evidence type="ECO:0000313" key="7">
    <source>
        <dbReference type="Proteomes" id="UP001201163"/>
    </source>
</evidence>
<feature type="region of interest" description="Disordered" evidence="3">
    <location>
        <begin position="1"/>
        <end position="20"/>
    </location>
</feature>
<evidence type="ECO:0000256" key="3">
    <source>
        <dbReference type="SAM" id="MobiDB-lite"/>
    </source>
</evidence>
<dbReference type="GO" id="GO:0006897">
    <property type="term" value="P:endocytosis"/>
    <property type="evidence" value="ECO:0007669"/>
    <property type="project" value="TreeGrafter"/>
</dbReference>
<evidence type="ECO:0000259" key="4">
    <source>
        <dbReference type="PROSITE" id="PS50002"/>
    </source>
</evidence>
<feature type="compositionally biased region" description="Polar residues" evidence="3">
    <location>
        <begin position="177"/>
        <end position="189"/>
    </location>
</feature>
<dbReference type="GO" id="GO:0035091">
    <property type="term" value="F:phosphatidylinositol binding"/>
    <property type="evidence" value="ECO:0007669"/>
    <property type="project" value="InterPro"/>
</dbReference>
<comment type="caution">
    <text evidence="6">The sequence shown here is derived from an EMBL/GenBank/DDBJ whole genome shotgun (WGS) entry which is preliminary data.</text>
</comment>
<dbReference type="Gene3D" id="3.30.1520.10">
    <property type="entry name" value="Phox-like domain"/>
    <property type="match status" value="1"/>
</dbReference>
<sequence>MQQPLNTEARTRTPLTPPAATRGFLSFAWAQGQAAQSKGESSSSPPLDFDAGINASNAWTVYLDSDSSRSRSLSDEEAEDEACDGFEGDIDGRGARVLFAFTGKPEFRELDVKAGDEVTVLREQVGDGWSLVKTRQGRVGLLPRSYFTFTVDFISAPEAGTTLHARHISQGRRRDASTASLTPRGSPTHTSPPLPPAKPIIVQTTGERMMAAFPSFRQGLLGGKSLNRFSSFVTSGAEAYVLNGASAPNVPPPSMKHVFEGSDDEDDQTNPSHAGAAGATHSNEADKHFVDAGPSWRQKVPPFRVLVHSPSKRTSTLSGAYTVYTVSSIFRLQTPEGSETESADSVNSSSPNASRITVHRRFSHFVVLHTALTRRLPGIALPPLPEKQYAGRFNDDFVEARRCDLERYLAMIVRHPVARYAEILTFFLSCESEQEWKRQLPHYAAETVNRFEVHTRAVDTGVQGLRNVFAQIRQARVEMSKAERLLSYSLLSLITTKPIATLPSAGVTTREEDTYSQSDLEEIITNEEDKPAKTVNGYVNEQGAWCWREGCEDCLKLTKALQKTSETLQNVADLYDGHARRTQLATHEALKNVAHPSQLYAPVVDTHRNALSRYTEATEGSKSNEEIASRCETVLNTTMAEMETYHAQKVEDFTSIAKEHLDGEIEFYEQVLNRLRTARRTFEPPIYPRLVSTARQPSIYERDLERPRLDPDPLPQPCPHVFDSAPMRPVSHAIQEGVGLLLGSATNAITGRGSMFGKFW</sequence>
<dbReference type="SMART" id="SM00312">
    <property type="entry name" value="PX"/>
    <property type="match status" value="1"/>
</dbReference>
<dbReference type="EMBL" id="JAKELL010000014">
    <property type="protein sequence ID" value="KAH8994475.1"/>
    <property type="molecule type" value="Genomic_DNA"/>
</dbReference>
<dbReference type="Pfam" id="PF00787">
    <property type="entry name" value="PX"/>
    <property type="match status" value="1"/>
</dbReference>
<dbReference type="Gene3D" id="2.30.30.40">
    <property type="entry name" value="SH3 Domains"/>
    <property type="match status" value="1"/>
</dbReference>
<keyword evidence="1 2" id="KW-0728">SH3 domain</keyword>
<dbReference type="AlphaFoldDB" id="A0AAD4Q9I5"/>
<dbReference type="PANTHER" id="PTHR45827">
    <property type="entry name" value="SORTING NEXIN"/>
    <property type="match status" value="1"/>
</dbReference>
<dbReference type="PROSITE" id="PS50002">
    <property type="entry name" value="SH3"/>
    <property type="match status" value="1"/>
</dbReference>
<evidence type="ECO:0000313" key="6">
    <source>
        <dbReference type="EMBL" id="KAH8994475.1"/>
    </source>
</evidence>